<feature type="coiled-coil region" evidence="1">
    <location>
        <begin position="167"/>
        <end position="205"/>
    </location>
</feature>
<protein>
    <submittedName>
        <fullName evidence="3">Uncharacterized protein</fullName>
    </submittedName>
</protein>
<dbReference type="Proteomes" id="UP000594262">
    <property type="component" value="Unplaced"/>
</dbReference>
<evidence type="ECO:0000256" key="1">
    <source>
        <dbReference type="SAM" id="Coils"/>
    </source>
</evidence>
<evidence type="ECO:0000256" key="2">
    <source>
        <dbReference type="SAM" id="MobiDB-lite"/>
    </source>
</evidence>
<dbReference type="AlphaFoldDB" id="A0A7M5U2T9"/>
<evidence type="ECO:0000313" key="4">
    <source>
        <dbReference type="Proteomes" id="UP000594262"/>
    </source>
</evidence>
<organism evidence="3 4">
    <name type="scientific">Clytia hemisphaerica</name>
    <dbReference type="NCBI Taxonomy" id="252671"/>
    <lineage>
        <taxon>Eukaryota</taxon>
        <taxon>Metazoa</taxon>
        <taxon>Cnidaria</taxon>
        <taxon>Hydrozoa</taxon>
        <taxon>Hydroidolina</taxon>
        <taxon>Leptothecata</taxon>
        <taxon>Obeliida</taxon>
        <taxon>Clytiidae</taxon>
        <taxon>Clytia</taxon>
    </lineage>
</organism>
<name>A0A7M5U2T9_9CNID</name>
<evidence type="ECO:0000313" key="3">
    <source>
        <dbReference type="EnsemblMetazoa" id="CLYHEMP005446.1"/>
    </source>
</evidence>
<dbReference type="GeneID" id="136798422"/>
<feature type="region of interest" description="Disordered" evidence="2">
    <location>
        <begin position="266"/>
        <end position="285"/>
    </location>
</feature>
<feature type="compositionally biased region" description="Polar residues" evidence="2">
    <location>
        <begin position="276"/>
        <end position="285"/>
    </location>
</feature>
<sequence length="290" mass="33796">MNTKKNSLVKLRDEFLDNLLQRKLTEQERTGDIHPDVFERDLLSHAYDFAHDRGLKSDLVEYFVIFYQNLIADTVKQDLPLASASILIKNRIQELTMNHKKEFPQTFFFDAVNYITRNILQHYHLFVFAFCQSRQAEIHQHEVLVKAAPYEVEPLDVSQPISQWTLEKDLQVEEEKFTEEEQNLKKNLENSMLGIENAIEEYFEQLFTQSSPSSNDQIDLDAITQQIQQIITKHSEITTNEMNFNLERSRLLLLKNLKKAQLLHATNGGRRDGKSPTKTLSTAISTIKKK</sequence>
<accession>A0A7M5U2T9</accession>
<proteinExistence type="predicted"/>
<dbReference type="EnsemblMetazoa" id="CLYHEMT005446.1">
    <property type="protein sequence ID" value="CLYHEMP005446.1"/>
    <property type="gene ID" value="CLYHEMG005446"/>
</dbReference>
<dbReference type="RefSeq" id="XP_066911131.1">
    <property type="nucleotide sequence ID" value="XM_067055030.1"/>
</dbReference>
<keyword evidence="4" id="KW-1185">Reference proteome</keyword>
<reference evidence="3" key="1">
    <citation type="submission" date="2021-01" db="UniProtKB">
        <authorList>
            <consortium name="EnsemblMetazoa"/>
        </authorList>
    </citation>
    <scope>IDENTIFICATION</scope>
</reference>
<keyword evidence="1" id="KW-0175">Coiled coil</keyword>